<organism evidence="1 2">
    <name type="scientific">Aspergillus udagawae</name>
    <dbReference type="NCBI Taxonomy" id="91492"/>
    <lineage>
        <taxon>Eukaryota</taxon>
        <taxon>Fungi</taxon>
        <taxon>Dikarya</taxon>
        <taxon>Ascomycota</taxon>
        <taxon>Pezizomycotina</taxon>
        <taxon>Eurotiomycetes</taxon>
        <taxon>Eurotiomycetidae</taxon>
        <taxon>Eurotiales</taxon>
        <taxon>Aspergillaceae</taxon>
        <taxon>Aspergillus</taxon>
        <taxon>Aspergillus subgen. Fumigati</taxon>
    </lineage>
</organism>
<protein>
    <submittedName>
        <fullName evidence="1">Uncharacterized protein</fullName>
    </submittedName>
</protein>
<reference evidence="1 2" key="1">
    <citation type="submission" date="2020-01" db="EMBL/GenBank/DDBJ databases">
        <title>Draft genome sequence of Aspergillus udagawae IFM 46972.</title>
        <authorList>
            <person name="Takahashi H."/>
            <person name="Yaguchi T."/>
        </authorList>
    </citation>
    <scope>NUCLEOTIDE SEQUENCE [LARGE SCALE GENOMIC DNA]</scope>
    <source>
        <strain evidence="1 2">IFM 46972</strain>
    </source>
</reference>
<dbReference type="AlphaFoldDB" id="A0A8H3NTL6"/>
<comment type="caution">
    <text evidence="1">The sequence shown here is derived from an EMBL/GenBank/DDBJ whole genome shotgun (WGS) entry which is preliminary data.</text>
</comment>
<dbReference type="EMBL" id="BLKC01000027">
    <property type="protein sequence ID" value="GFF35833.1"/>
    <property type="molecule type" value="Genomic_DNA"/>
</dbReference>
<proteinExistence type="predicted"/>
<dbReference type="Proteomes" id="UP000465221">
    <property type="component" value="Unassembled WGS sequence"/>
</dbReference>
<evidence type="ECO:0000313" key="1">
    <source>
        <dbReference type="EMBL" id="GFF35833.1"/>
    </source>
</evidence>
<accession>A0A8H3NTL6</accession>
<name>A0A8H3NTL6_9EURO</name>
<sequence length="313" mass="35398">MAGNVTREQVRWLYEVVTGGKDKPFVSSEPGSEGDVLASYLSGHGITLVPWEIETSSVDSSSVTSVPFTPLPRSISHNYHPQGNIPFTDYIPPADRSDTEDGRWWSAQICSGEAVRFFYKWALARRSLPRRHSSLLDFCGVHTVTLPNPFLRCCPRVGWCPPSGGRWDICFFLEPEKQNTSPLPHIAVAASQPMNARDNSILYGELAVILTVINSRAKQPKAENEEEMKSLFDMEEEELEETSRKSPAFPNEQKFPLLLFSFVGPQHARILCASMNQRQLIIRMSKLYSFERKEEAPLELFTSWLFSRPAVET</sequence>
<evidence type="ECO:0000313" key="2">
    <source>
        <dbReference type="Proteomes" id="UP000465221"/>
    </source>
</evidence>
<gene>
    <name evidence="1" type="ORF">IFM46972_04687</name>
</gene>